<dbReference type="Proteomes" id="UP001295684">
    <property type="component" value="Unassembled WGS sequence"/>
</dbReference>
<accession>A0AAD1X6N8</accession>
<feature type="transmembrane region" description="Helical" evidence="2">
    <location>
        <begin position="572"/>
        <end position="592"/>
    </location>
</feature>
<organism evidence="3 4">
    <name type="scientific">Euplotes crassus</name>
    <dbReference type="NCBI Taxonomy" id="5936"/>
    <lineage>
        <taxon>Eukaryota</taxon>
        <taxon>Sar</taxon>
        <taxon>Alveolata</taxon>
        <taxon>Ciliophora</taxon>
        <taxon>Intramacronucleata</taxon>
        <taxon>Spirotrichea</taxon>
        <taxon>Hypotrichia</taxon>
        <taxon>Euplotida</taxon>
        <taxon>Euplotidae</taxon>
        <taxon>Moneuplotes</taxon>
    </lineage>
</organism>
<evidence type="ECO:0000313" key="3">
    <source>
        <dbReference type="EMBL" id="CAI2360827.1"/>
    </source>
</evidence>
<keyword evidence="2" id="KW-0472">Membrane</keyword>
<protein>
    <submittedName>
        <fullName evidence="3">Uncharacterized protein</fullName>
    </submittedName>
</protein>
<evidence type="ECO:0000256" key="1">
    <source>
        <dbReference type="SAM" id="MobiDB-lite"/>
    </source>
</evidence>
<feature type="transmembrane region" description="Helical" evidence="2">
    <location>
        <begin position="681"/>
        <end position="702"/>
    </location>
</feature>
<comment type="caution">
    <text evidence="3">The sequence shown here is derived from an EMBL/GenBank/DDBJ whole genome shotgun (WGS) entry which is preliminary data.</text>
</comment>
<proteinExistence type="predicted"/>
<keyword evidence="4" id="KW-1185">Reference proteome</keyword>
<dbReference type="EMBL" id="CAMPGE010002024">
    <property type="protein sequence ID" value="CAI2360827.1"/>
    <property type="molecule type" value="Genomic_DNA"/>
</dbReference>
<reference evidence="3" key="1">
    <citation type="submission" date="2023-07" db="EMBL/GenBank/DDBJ databases">
        <authorList>
            <consortium name="AG Swart"/>
            <person name="Singh M."/>
            <person name="Singh A."/>
            <person name="Seah K."/>
            <person name="Emmerich C."/>
        </authorList>
    </citation>
    <scope>NUCLEOTIDE SEQUENCE</scope>
    <source>
        <strain evidence="3">DP1</strain>
    </source>
</reference>
<feature type="transmembrane region" description="Helical" evidence="2">
    <location>
        <begin position="902"/>
        <end position="922"/>
    </location>
</feature>
<gene>
    <name evidence="3" type="ORF">ECRASSUSDP1_LOCUS2134</name>
</gene>
<feature type="transmembrane region" description="Helical" evidence="2">
    <location>
        <begin position="832"/>
        <end position="853"/>
    </location>
</feature>
<feature type="compositionally biased region" description="Pro residues" evidence="1">
    <location>
        <begin position="508"/>
        <end position="524"/>
    </location>
</feature>
<evidence type="ECO:0000256" key="2">
    <source>
        <dbReference type="SAM" id="Phobius"/>
    </source>
</evidence>
<dbReference type="InterPro" id="IPR011044">
    <property type="entry name" value="Quino_amine_DH_bsu"/>
</dbReference>
<dbReference type="SUPFAM" id="SSF50969">
    <property type="entry name" value="YVTN repeat-like/Quinoprotein amine dehydrogenase"/>
    <property type="match status" value="1"/>
</dbReference>
<keyword evidence="2" id="KW-1133">Transmembrane helix</keyword>
<feature type="transmembrane region" description="Helical" evidence="2">
    <location>
        <begin position="865"/>
        <end position="882"/>
    </location>
</feature>
<feature type="transmembrane region" description="Helical" evidence="2">
    <location>
        <begin position="807"/>
        <end position="826"/>
    </location>
</feature>
<evidence type="ECO:0000313" key="4">
    <source>
        <dbReference type="Proteomes" id="UP001295684"/>
    </source>
</evidence>
<dbReference type="SUPFAM" id="SSF57184">
    <property type="entry name" value="Growth factor receptor domain"/>
    <property type="match status" value="1"/>
</dbReference>
<dbReference type="InterPro" id="IPR009030">
    <property type="entry name" value="Growth_fac_rcpt_cys_sf"/>
</dbReference>
<keyword evidence="2" id="KW-0812">Transmembrane</keyword>
<name>A0AAD1X6N8_EUPCR</name>
<sequence>MKIKSFSFKYPSLDNTEVTNGISCLDNSCVYMTVNGVILSVLKARIFKFDSDFNSIWVLNFDGNKIARNAIALHSSGSHLVVAMKSPTECSLVKLDSSTNSIIEEIKVGTATDCNSLTLSSDHSNIYLSGTVSSTPHIFKIGYDDFGTTPITSIPVSLDSIYSIHSYTSSGQELMIISGSLTSPTQSYSLLSAEYETATQQWTKNLGCPALCTLSGTNNALILQSDGKVISYFLDTNPIIFISNLADGAFVGSYVPDFSQTGLEISGMTYSTSFNKVFVVMKYNNGGYKIEYDPFTNTFSNAYRSKEITPGWIIEAGGHTLIGSGIPSSTSVIAISRLAANGIYEQNSDVSLKSKNDYFISSVGYSYSNDATSYLLTTPLSVTTGTSSMVSLVLSSPVPTDDFKEESDVIFGGGSHVLNITVNATGTIANFFPCSIDCCTTINSMIDPHSNGELLPVWVTLNTDSLSVDYIVPPSVGGQSFYFTGKSTVNGKEFLRNVQINVEAAPSSPSPSPSPSPLPSPLPSPSSSSSACETLNCKSCSSSECTACKEGYTLTTSKTCSKPSTTLDLKSALVITGLVGGVLVSVVAGGLSGGTMKNMWTMFNQFQLFLVLPFLRAELPFEFVQTIRALETSILNINLLDIKTVPIFEGLIGHLDYENPYQEFRENDYDSGSAFVNCLDLIAYPIGFTILILILHPPLRIFCKTKNRSYRLKVYSCFTGLAYFKFYLRYYVENFLFLCLASVSEISRISEVLDHPTSFGISVISVILLILFICLIPFLLFKVKNPHENKYVNELFEGFKKNKFAQLYNFMFLLRRLLIVIVIVALRSTDLTLKLLVFAFLQVLSLSFVVLVRHHDEKYQNIIEVMNEVSYLAIIMLIFIYQRYESTFVETLLNNSIISNTMMVLVISIVNLICQIAYSCYLKKRKIILPSSRKVKVKKSHQSVNMDKEKSEILDKTKMPLEDVGILTRHLPQSLKKSGEVSSQRIFIDSDDIIVFPLFKKTNFLIANPHLDHHNKSQ</sequence>
<dbReference type="AlphaFoldDB" id="A0AAD1X6N8"/>
<feature type="region of interest" description="Disordered" evidence="1">
    <location>
        <begin position="504"/>
        <end position="525"/>
    </location>
</feature>
<feature type="transmembrane region" description="Helical" evidence="2">
    <location>
        <begin position="759"/>
        <end position="781"/>
    </location>
</feature>